<dbReference type="PROSITE" id="PS50112">
    <property type="entry name" value="PAS"/>
    <property type="match status" value="2"/>
</dbReference>
<dbReference type="Pfam" id="PF08448">
    <property type="entry name" value="PAS_4"/>
    <property type="match status" value="1"/>
</dbReference>
<dbReference type="SMART" id="SM00471">
    <property type="entry name" value="HDc"/>
    <property type="match status" value="1"/>
</dbReference>
<dbReference type="InterPro" id="IPR000700">
    <property type="entry name" value="PAS-assoc_C"/>
</dbReference>
<evidence type="ECO:0000313" key="6">
    <source>
        <dbReference type="EMBL" id="AHE99686.1"/>
    </source>
</evidence>
<dbReference type="InterPro" id="IPR037522">
    <property type="entry name" value="HD_GYP_dom"/>
</dbReference>
<dbReference type="KEGG" id="tti:THITH_16865"/>
<sequence length="1008" mass="111606">MTAGSRNGCWLAPLLWLLAAPLAAETLVEIGVLAKRGAEPAFQRWEPTAEYLSREVPGYRFVIRPLDFPEVAPAVAAGEVAFVLANPAIYVRLEADYGAARVLTMRNHAGEHVLDQYGGVVFTRTGHPGVTRLEDLRGKRFGAVESNSLGGFLMGYRLLHAHSIDPYADTSELRFLGTHDAVVEAVLAGELEAGTVRTETLEHMVAQGRIDADAVLLLHANTRDDFPLVLSTRLYPEWPLAATAGTPRELADQVARALLALPADSPVVRQGQYAGWTVPRNYQPVHDLLRDLGLPPYVEMLTLRAIWERYRLWALAALTLLLVLASGLTWVARLNRRLRHSESALRRVRDQLEERVAERTRELEAARRQWNDAFDAISHPIFIHDRDLRVVEANPAFAALSGQPLDALRGRVYWQVLPGLDKPLAACRDWPERIATEGEEVVLEDGRVLISRSFAIEHAGTATGDAIHVLEDETALRRSRENLNEAQRIARLGSWVWDLRSDALHWSDEIYRIFGVEPQAFDATYANFLEYVHPEDRSRIERAVRQALAGEAPYDLDHRIVRAEGGECIVHERARVERNQAGEPVRMVGTVQDVTETRRVQRELERLNRTLRTLSLANQALVRSKDEEQLLQQVVAILADSGGYPLAWVGFAGPEPECRVEPRAWAGEGSPYLESIQVNWNAEDPRGQGPAGRALRSGEVVVFRDLERHPNFAPWREAAAQHGLRELAALPLVIEGRVAANLNVYAGSEDAFDARELALLGELASDLAYGLTALRARQARERAEAERAASETHRKAIAGRLERSLKATIQAIAVTIEKRDPYTAGHQERVATLADALAERLGMHEQQREGLRLAASIHDIGKIGVPAEILNRPGKLTPLEFQLLQEHPRVGYEIVAGVEFPWPVAEMILQHHERLDGSGYPQGLAGEQILREARILAVADVVEAMASHRPYRPALGIEHALEAIAAGRGSLFDPEVVDACLALCREQPFAFLLSARDGASGVPEGGVV</sequence>
<evidence type="ECO:0000256" key="1">
    <source>
        <dbReference type="SAM" id="Coils"/>
    </source>
</evidence>
<dbReference type="Gene3D" id="3.30.450.40">
    <property type="match status" value="1"/>
</dbReference>
<dbReference type="InterPro" id="IPR003018">
    <property type="entry name" value="GAF"/>
</dbReference>
<evidence type="ECO:0000256" key="2">
    <source>
        <dbReference type="SAM" id="Phobius"/>
    </source>
</evidence>
<dbReference type="PROSITE" id="PS50113">
    <property type="entry name" value="PAC"/>
    <property type="match status" value="1"/>
</dbReference>
<dbReference type="CDD" id="cd00130">
    <property type="entry name" value="PAS"/>
    <property type="match status" value="2"/>
</dbReference>
<dbReference type="Gene3D" id="2.10.70.100">
    <property type="match status" value="1"/>
</dbReference>
<dbReference type="Gene3D" id="3.40.190.10">
    <property type="entry name" value="Periplasmic binding protein-like II"/>
    <property type="match status" value="2"/>
</dbReference>
<dbReference type="InterPro" id="IPR035965">
    <property type="entry name" value="PAS-like_dom_sf"/>
</dbReference>
<dbReference type="SUPFAM" id="SSF109604">
    <property type="entry name" value="HD-domain/PDEase-like"/>
    <property type="match status" value="1"/>
</dbReference>
<keyword evidence="6" id="KW-0378">Hydrolase</keyword>
<feature type="domain" description="PAC" evidence="4">
    <location>
        <begin position="554"/>
        <end position="606"/>
    </location>
</feature>
<protein>
    <submittedName>
        <fullName evidence="6">Metal-dependent phosphohydrolase</fullName>
    </submittedName>
</protein>
<dbReference type="InterPro" id="IPR001610">
    <property type="entry name" value="PAC"/>
</dbReference>
<dbReference type="NCBIfam" id="TIGR00229">
    <property type="entry name" value="sensory_box"/>
    <property type="match status" value="1"/>
</dbReference>
<dbReference type="InterPro" id="IPR000014">
    <property type="entry name" value="PAS"/>
</dbReference>
<dbReference type="GO" id="GO:0008081">
    <property type="term" value="F:phosphoric diester hydrolase activity"/>
    <property type="evidence" value="ECO:0007669"/>
    <property type="project" value="UniProtKB-ARBA"/>
</dbReference>
<keyword evidence="7" id="KW-1185">Reference proteome</keyword>
<evidence type="ECO:0000259" key="5">
    <source>
        <dbReference type="PROSITE" id="PS51832"/>
    </source>
</evidence>
<dbReference type="InterPro" id="IPR003607">
    <property type="entry name" value="HD/PDEase_dom"/>
</dbReference>
<feature type="transmembrane region" description="Helical" evidence="2">
    <location>
        <begin position="312"/>
        <end position="332"/>
    </location>
</feature>
<gene>
    <name evidence="6" type="ORF">THITH_16865</name>
</gene>
<evidence type="ECO:0000259" key="3">
    <source>
        <dbReference type="PROSITE" id="PS50112"/>
    </source>
</evidence>
<dbReference type="PANTHER" id="PTHR43155:SF2">
    <property type="entry name" value="CYCLIC DI-GMP PHOSPHODIESTERASE PA4108"/>
    <property type="match status" value="1"/>
</dbReference>
<dbReference type="RefSeq" id="WP_006746720.1">
    <property type="nucleotide sequence ID" value="NZ_CP007029.1"/>
</dbReference>
<evidence type="ECO:0000313" key="7">
    <source>
        <dbReference type="Proteomes" id="UP000005289"/>
    </source>
</evidence>
<keyword evidence="1" id="KW-0175">Coiled coil</keyword>
<feature type="domain" description="HD-GYP" evidence="5">
    <location>
        <begin position="801"/>
        <end position="996"/>
    </location>
</feature>
<dbReference type="InterPro" id="IPR013656">
    <property type="entry name" value="PAS_4"/>
</dbReference>
<feature type="domain" description="PAS" evidence="3">
    <location>
        <begin position="366"/>
        <end position="411"/>
    </location>
</feature>
<dbReference type="SMART" id="SM00086">
    <property type="entry name" value="PAC"/>
    <property type="match status" value="1"/>
</dbReference>
<feature type="domain" description="PAS" evidence="3">
    <location>
        <begin position="479"/>
        <end position="551"/>
    </location>
</feature>
<dbReference type="EMBL" id="CP007029">
    <property type="protein sequence ID" value="AHE99686.1"/>
    <property type="molecule type" value="Genomic_DNA"/>
</dbReference>
<dbReference type="STRING" id="713585.THITH_16865"/>
<dbReference type="PROSITE" id="PS51832">
    <property type="entry name" value="HD_GYP"/>
    <property type="match status" value="1"/>
</dbReference>
<keyword evidence="2" id="KW-1133">Transmembrane helix</keyword>
<feature type="coiled-coil region" evidence="1">
    <location>
        <begin position="331"/>
        <end position="369"/>
    </location>
</feature>
<dbReference type="InterPro" id="IPR013655">
    <property type="entry name" value="PAS_fold_3"/>
</dbReference>
<reference evidence="6 7" key="1">
    <citation type="submission" date="2013-12" db="EMBL/GenBank/DDBJ databases">
        <authorList>
            <consortium name="DOE Joint Genome Institute"/>
            <person name="Muyzer G."/>
            <person name="Huntemann M."/>
            <person name="Han J."/>
            <person name="Chen A."/>
            <person name="Kyrpides N."/>
            <person name="Mavromatis K."/>
            <person name="Markowitz V."/>
            <person name="Palaniappan K."/>
            <person name="Ivanova N."/>
            <person name="Schaumberg A."/>
            <person name="Pati A."/>
            <person name="Liolios K."/>
            <person name="Nordberg H.P."/>
            <person name="Cantor M.N."/>
            <person name="Hua S.X."/>
            <person name="Woyke T."/>
        </authorList>
    </citation>
    <scope>NUCLEOTIDE SEQUENCE [LARGE SCALE GENOMIC DNA]</scope>
    <source>
        <strain evidence="6 7">ARh 1</strain>
    </source>
</reference>
<keyword evidence="2" id="KW-0812">Transmembrane</keyword>
<accession>W0DMM9</accession>
<dbReference type="SMART" id="SM00065">
    <property type="entry name" value="GAF"/>
    <property type="match status" value="1"/>
</dbReference>
<dbReference type="HOGENOM" id="CLU_298255_0_0_6"/>
<dbReference type="Pfam" id="PF12974">
    <property type="entry name" value="Phosphonate-bd"/>
    <property type="match status" value="1"/>
</dbReference>
<dbReference type="SUPFAM" id="SSF55785">
    <property type="entry name" value="PYP-like sensor domain (PAS domain)"/>
    <property type="match status" value="2"/>
</dbReference>
<dbReference type="Gene3D" id="1.10.3210.10">
    <property type="entry name" value="Hypothetical protein af1432"/>
    <property type="match status" value="1"/>
</dbReference>
<dbReference type="CDD" id="cd00077">
    <property type="entry name" value="HDc"/>
    <property type="match status" value="1"/>
</dbReference>
<dbReference type="SUPFAM" id="SSF53850">
    <property type="entry name" value="Periplasmic binding protein-like II"/>
    <property type="match status" value="1"/>
</dbReference>
<dbReference type="Proteomes" id="UP000005289">
    <property type="component" value="Chromosome"/>
</dbReference>
<evidence type="ECO:0000259" key="4">
    <source>
        <dbReference type="PROSITE" id="PS50113"/>
    </source>
</evidence>
<dbReference type="Pfam" id="PF13487">
    <property type="entry name" value="HD_5"/>
    <property type="match status" value="1"/>
</dbReference>
<dbReference type="Pfam" id="PF08447">
    <property type="entry name" value="PAS_3"/>
    <property type="match status" value="1"/>
</dbReference>
<dbReference type="SUPFAM" id="SSF55781">
    <property type="entry name" value="GAF domain-like"/>
    <property type="match status" value="1"/>
</dbReference>
<dbReference type="AlphaFoldDB" id="W0DMM9"/>
<keyword evidence="2" id="KW-0472">Membrane</keyword>
<proteinExistence type="predicted"/>
<name>W0DMM9_9GAMM</name>
<dbReference type="SMART" id="SM00091">
    <property type="entry name" value="PAS"/>
    <property type="match status" value="2"/>
</dbReference>
<dbReference type="PANTHER" id="PTHR43155">
    <property type="entry name" value="CYCLIC DI-GMP PHOSPHODIESTERASE PA4108-RELATED"/>
    <property type="match status" value="1"/>
</dbReference>
<dbReference type="InterPro" id="IPR029016">
    <property type="entry name" value="GAF-like_dom_sf"/>
</dbReference>
<dbReference type="Pfam" id="PF13185">
    <property type="entry name" value="GAF_2"/>
    <property type="match status" value="1"/>
</dbReference>
<organism evidence="6 7">
    <name type="scientific">Thioalkalivibrio paradoxus ARh 1</name>
    <dbReference type="NCBI Taxonomy" id="713585"/>
    <lineage>
        <taxon>Bacteria</taxon>
        <taxon>Pseudomonadati</taxon>
        <taxon>Pseudomonadota</taxon>
        <taxon>Gammaproteobacteria</taxon>
        <taxon>Chromatiales</taxon>
        <taxon>Ectothiorhodospiraceae</taxon>
        <taxon>Thioalkalivibrio</taxon>
    </lineage>
</organism>
<dbReference type="Gene3D" id="3.30.450.20">
    <property type="entry name" value="PAS domain"/>
    <property type="match status" value="2"/>
</dbReference>
<dbReference type="FunFam" id="3.30.450.20:FF:000088">
    <property type="entry name" value="Sensory transduction histidine kinase"/>
    <property type="match status" value="1"/>
</dbReference>